<evidence type="ECO:0000313" key="2">
    <source>
        <dbReference type="Proteomes" id="UP001222027"/>
    </source>
</evidence>
<sequence length="69" mass="7899">MLPRAGNGCEGRALTYLFQKGREEVRVSSCQTNMAMPWSLVIYVMSVGRRHRPATYRVINVAEPRKEET</sequence>
<reference evidence="1 2" key="1">
    <citation type="submission" date="2022-12" db="EMBL/GenBank/DDBJ databases">
        <title>Chromosome-scale assembly of the Ensete ventricosum genome.</title>
        <authorList>
            <person name="Dussert Y."/>
            <person name="Stocks J."/>
            <person name="Wendawek A."/>
            <person name="Woldeyes F."/>
            <person name="Nichols R.A."/>
            <person name="Borrell J.S."/>
        </authorList>
    </citation>
    <scope>NUCLEOTIDE SEQUENCE [LARGE SCALE GENOMIC DNA]</scope>
    <source>
        <strain evidence="2">cv. Maze</strain>
        <tissue evidence="1">Seeds</tissue>
    </source>
</reference>
<comment type="caution">
    <text evidence="1">The sequence shown here is derived from an EMBL/GenBank/DDBJ whole genome shotgun (WGS) entry which is preliminary data.</text>
</comment>
<accession>A0AAV8RRP8</accession>
<name>A0AAV8RRP8_ENSVE</name>
<dbReference type="AlphaFoldDB" id="A0AAV8RRP8"/>
<proteinExistence type="predicted"/>
<keyword evidence="2" id="KW-1185">Reference proteome</keyword>
<gene>
    <name evidence="1" type="ORF">OPV22_005820</name>
</gene>
<organism evidence="1 2">
    <name type="scientific">Ensete ventricosum</name>
    <name type="common">Abyssinian banana</name>
    <name type="synonym">Musa ensete</name>
    <dbReference type="NCBI Taxonomy" id="4639"/>
    <lineage>
        <taxon>Eukaryota</taxon>
        <taxon>Viridiplantae</taxon>
        <taxon>Streptophyta</taxon>
        <taxon>Embryophyta</taxon>
        <taxon>Tracheophyta</taxon>
        <taxon>Spermatophyta</taxon>
        <taxon>Magnoliopsida</taxon>
        <taxon>Liliopsida</taxon>
        <taxon>Zingiberales</taxon>
        <taxon>Musaceae</taxon>
        <taxon>Ensete</taxon>
    </lineage>
</organism>
<protein>
    <submittedName>
        <fullName evidence="1">Uncharacterized protein</fullName>
    </submittedName>
</protein>
<evidence type="ECO:0000313" key="1">
    <source>
        <dbReference type="EMBL" id="KAJ8504934.1"/>
    </source>
</evidence>
<dbReference type="Proteomes" id="UP001222027">
    <property type="component" value="Unassembled WGS sequence"/>
</dbReference>
<dbReference type="EMBL" id="JAQQAF010000002">
    <property type="protein sequence ID" value="KAJ8504934.1"/>
    <property type="molecule type" value="Genomic_DNA"/>
</dbReference>